<dbReference type="RefSeq" id="XP_060320596.1">
    <property type="nucleotide sequence ID" value="XM_060449158.1"/>
</dbReference>
<protein>
    <submittedName>
        <fullName evidence="1">Uncharacterized protein</fullName>
    </submittedName>
</protein>
<evidence type="ECO:0000313" key="2">
    <source>
        <dbReference type="Proteomes" id="UP001240678"/>
    </source>
</evidence>
<proteinExistence type="predicted"/>
<dbReference type="Proteomes" id="UP001240678">
    <property type="component" value="Unassembled WGS sequence"/>
</dbReference>
<evidence type="ECO:0000313" key="1">
    <source>
        <dbReference type="EMBL" id="KAK1539648.1"/>
    </source>
</evidence>
<accession>A0AAI9ZAI4</accession>
<comment type="caution">
    <text evidence="1">The sequence shown here is derived from an EMBL/GenBank/DDBJ whole genome shotgun (WGS) entry which is preliminary data.</text>
</comment>
<organism evidence="1 2">
    <name type="scientific">Colletotrichum costaricense</name>
    <dbReference type="NCBI Taxonomy" id="1209916"/>
    <lineage>
        <taxon>Eukaryota</taxon>
        <taxon>Fungi</taxon>
        <taxon>Dikarya</taxon>
        <taxon>Ascomycota</taxon>
        <taxon>Pezizomycotina</taxon>
        <taxon>Sordariomycetes</taxon>
        <taxon>Hypocreomycetidae</taxon>
        <taxon>Glomerellales</taxon>
        <taxon>Glomerellaceae</taxon>
        <taxon>Colletotrichum</taxon>
        <taxon>Colletotrichum acutatum species complex</taxon>
    </lineage>
</organism>
<dbReference type="EMBL" id="MOOE01000001">
    <property type="protein sequence ID" value="KAK1539648.1"/>
    <property type="molecule type" value="Genomic_DNA"/>
</dbReference>
<gene>
    <name evidence="1" type="ORF">CCOS01_00962</name>
</gene>
<dbReference type="GeneID" id="85332705"/>
<keyword evidence="2" id="KW-1185">Reference proteome</keyword>
<dbReference type="AlphaFoldDB" id="A0AAI9ZAI4"/>
<reference evidence="1 2" key="1">
    <citation type="submission" date="2016-10" db="EMBL/GenBank/DDBJ databases">
        <title>The genome sequence of Colletotrichum fioriniae PJ7.</title>
        <authorList>
            <person name="Baroncelli R."/>
        </authorList>
    </citation>
    <scope>NUCLEOTIDE SEQUENCE [LARGE SCALE GENOMIC DNA]</scope>
    <source>
        <strain evidence="1 2">IMI 309622</strain>
    </source>
</reference>
<sequence>MSRSSKKVDLRRLGSRPLSFRRRRCPVLHQAANCGRHTVVRVHTDIFNGYRHT</sequence>
<name>A0AAI9ZAI4_9PEZI</name>